<reference evidence="3" key="1">
    <citation type="submission" date="2017-02" db="EMBL/GenBank/DDBJ databases">
        <authorList>
            <person name="Varghese N."/>
            <person name="Submissions S."/>
        </authorList>
    </citation>
    <scope>NUCLEOTIDE SEQUENCE [LARGE SCALE GENOMIC DNA]</scope>
    <source>
        <strain evidence="3">USBA 833</strain>
    </source>
</reference>
<protein>
    <recommendedName>
        <fullName evidence="4">Asparagine synthase</fullName>
    </recommendedName>
</protein>
<keyword evidence="1" id="KW-0812">Transmembrane</keyword>
<proteinExistence type="predicted"/>
<name>A0A1T4WPZ0_9CLOT</name>
<sequence length="66" mass="6947">MREGLIPTVLGTVVTAAGTALEINDMRKHGTNVKDKEVVSLVAAGIVGFGLAHVVLGTIDLVEHRR</sequence>
<dbReference type="RefSeq" id="WP_078695487.1">
    <property type="nucleotide sequence ID" value="NZ_FUYH01000003.1"/>
</dbReference>
<evidence type="ECO:0008006" key="4">
    <source>
        <dbReference type="Google" id="ProtNLM"/>
    </source>
</evidence>
<dbReference type="STRING" id="1147123.SAMN05443428_10312"/>
<keyword evidence="1" id="KW-1133">Transmembrane helix</keyword>
<organism evidence="2 3">
    <name type="scientific">Caloramator quimbayensis</name>
    <dbReference type="NCBI Taxonomy" id="1147123"/>
    <lineage>
        <taxon>Bacteria</taxon>
        <taxon>Bacillati</taxon>
        <taxon>Bacillota</taxon>
        <taxon>Clostridia</taxon>
        <taxon>Eubacteriales</taxon>
        <taxon>Clostridiaceae</taxon>
        <taxon>Caloramator</taxon>
    </lineage>
</organism>
<accession>A0A1T4WPZ0</accession>
<dbReference type="AlphaFoldDB" id="A0A1T4WPZ0"/>
<evidence type="ECO:0000256" key="1">
    <source>
        <dbReference type="SAM" id="Phobius"/>
    </source>
</evidence>
<keyword evidence="3" id="KW-1185">Reference proteome</keyword>
<feature type="transmembrane region" description="Helical" evidence="1">
    <location>
        <begin position="40"/>
        <end position="62"/>
    </location>
</feature>
<evidence type="ECO:0000313" key="2">
    <source>
        <dbReference type="EMBL" id="SKA79177.1"/>
    </source>
</evidence>
<keyword evidence="1" id="KW-0472">Membrane</keyword>
<dbReference type="Proteomes" id="UP000190105">
    <property type="component" value="Unassembled WGS sequence"/>
</dbReference>
<gene>
    <name evidence="2" type="ORF">SAMN05443428_10312</name>
</gene>
<evidence type="ECO:0000313" key="3">
    <source>
        <dbReference type="Proteomes" id="UP000190105"/>
    </source>
</evidence>
<dbReference type="OrthoDB" id="1756838at2"/>
<dbReference type="EMBL" id="FUYH01000003">
    <property type="protein sequence ID" value="SKA79177.1"/>
    <property type="molecule type" value="Genomic_DNA"/>
</dbReference>